<keyword evidence="7" id="KW-1185">Reference proteome</keyword>
<dbReference type="PANTHER" id="PTHR12827:SF3">
    <property type="entry name" value="ANAPHASE-PROMOTING COMPLEX SUBUNIT 1"/>
    <property type="match status" value="1"/>
</dbReference>
<feature type="region of interest" description="Disordered" evidence="4">
    <location>
        <begin position="2575"/>
        <end position="2596"/>
    </location>
</feature>
<feature type="compositionally biased region" description="Low complexity" evidence="4">
    <location>
        <begin position="1847"/>
        <end position="1857"/>
    </location>
</feature>
<feature type="region of interest" description="Disordered" evidence="4">
    <location>
        <begin position="2349"/>
        <end position="2377"/>
    </location>
</feature>
<feature type="region of interest" description="Disordered" evidence="4">
    <location>
        <begin position="567"/>
        <end position="659"/>
    </location>
</feature>
<feature type="compositionally biased region" description="Acidic residues" evidence="4">
    <location>
        <begin position="1380"/>
        <end position="1393"/>
    </location>
</feature>
<keyword evidence="5" id="KW-1133">Transmembrane helix</keyword>
<feature type="compositionally biased region" description="Low complexity" evidence="4">
    <location>
        <begin position="614"/>
        <end position="659"/>
    </location>
</feature>
<dbReference type="eggNOG" id="KOG1858">
    <property type="taxonomic scope" value="Eukaryota"/>
</dbReference>
<dbReference type="GO" id="GO:0005680">
    <property type="term" value="C:anaphase-promoting complex"/>
    <property type="evidence" value="ECO:0007669"/>
    <property type="project" value="InterPro"/>
</dbReference>
<feature type="compositionally biased region" description="Low complexity" evidence="4">
    <location>
        <begin position="319"/>
        <end position="328"/>
    </location>
</feature>
<keyword evidence="5" id="KW-0812">Transmembrane</keyword>
<name>A0A058Z8Y3_FONAL</name>
<evidence type="ECO:0000313" key="6">
    <source>
        <dbReference type="EMBL" id="KCV70388.1"/>
    </source>
</evidence>
<feature type="region of interest" description="Disordered" evidence="4">
    <location>
        <begin position="1662"/>
        <end position="1693"/>
    </location>
</feature>
<protein>
    <submittedName>
        <fullName evidence="6">Uncharacterized protein</fullName>
    </submittedName>
</protein>
<evidence type="ECO:0000256" key="1">
    <source>
        <dbReference type="ARBA" id="ARBA00022618"/>
    </source>
</evidence>
<dbReference type="GO" id="GO:0031145">
    <property type="term" value="P:anaphase-promoting complex-dependent catabolic process"/>
    <property type="evidence" value="ECO:0007669"/>
    <property type="project" value="TreeGrafter"/>
</dbReference>
<feature type="region of interest" description="Disordered" evidence="4">
    <location>
        <begin position="312"/>
        <end position="429"/>
    </location>
</feature>
<keyword evidence="3" id="KW-0131">Cell cycle</keyword>
<dbReference type="InterPro" id="IPR024990">
    <property type="entry name" value="Apc1"/>
</dbReference>
<feature type="compositionally biased region" description="Low complexity" evidence="4">
    <location>
        <begin position="1662"/>
        <end position="1680"/>
    </location>
</feature>
<evidence type="ECO:0000256" key="2">
    <source>
        <dbReference type="ARBA" id="ARBA00022776"/>
    </source>
</evidence>
<dbReference type="GO" id="GO:0060090">
    <property type="term" value="F:molecular adaptor activity"/>
    <property type="evidence" value="ECO:0007669"/>
    <property type="project" value="TreeGrafter"/>
</dbReference>
<dbReference type="GeneID" id="20527449"/>
<feature type="region of interest" description="Disordered" evidence="4">
    <location>
        <begin position="1374"/>
        <end position="1394"/>
    </location>
</feature>
<accession>A0A058Z8Y3</accession>
<feature type="region of interest" description="Disordered" evidence="4">
    <location>
        <begin position="1827"/>
        <end position="1857"/>
    </location>
</feature>
<dbReference type="EMBL" id="KB932204">
    <property type="protein sequence ID" value="KCV70388.1"/>
    <property type="molecule type" value="Genomic_DNA"/>
</dbReference>
<feature type="compositionally biased region" description="Low complexity" evidence="4">
    <location>
        <begin position="411"/>
        <end position="421"/>
    </location>
</feature>
<feature type="compositionally biased region" description="Low complexity" evidence="4">
    <location>
        <begin position="349"/>
        <end position="366"/>
    </location>
</feature>
<evidence type="ECO:0000313" key="7">
    <source>
        <dbReference type="Proteomes" id="UP000030693"/>
    </source>
</evidence>
<dbReference type="GO" id="GO:0007091">
    <property type="term" value="P:metaphase/anaphase transition of mitotic cell cycle"/>
    <property type="evidence" value="ECO:0007669"/>
    <property type="project" value="TreeGrafter"/>
</dbReference>
<gene>
    <name evidence="6" type="ORF">H696_02724</name>
</gene>
<evidence type="ECO:0000256" key="5">
    <source>
        <dbReference type="SAM" id="Phobius"/>
    </source>
</evidence>
<feature type="compositionally biased region" description="Acidic residues" evidence="4">
    <location>
        <begin position="581"/>
        <end position="592"/>
    </location>
</feature>
<organism evidence="6">
    <name type="scientific">Fonticula alba</name>
    <name type="common">Slime mold</name>
    <dbReference type="NCBI Taxonomy" id="691883"/>
    <lineage>
        <taxon>Eukaryota</taxon>
        <taxon>Rotosphaerida</taxon>
        <taxon>Fonticulaceae</taxon>
        <taxon>Fonticula</taxon>
    </lineage>
</organism>
<feature type="compositionally biased region" description="Low complexity" evidence="4">
    <location>
        <begin position="567"/>
        <end position="580"/>
    </location>
</feature>
<proteinExistence type="predicted"/>
<keyword evidence="1" id="KW-0132">Cell division</keyword>
<evidence type="ECO:0000256" key="3">
    <source>
        <dbReference type="ARBA" id="ARBA00023306"/>
    </source>
</evidence>
<dbReference type="GO" id="GO:0051301">
    <property type="term" value="P:cell division"/>
    <property type="evidence" value="ECO:0007669"/>
    <property type="project" value="UniProtKB-KW"/>
</dbReference>
<reference evidence="6" key="1">
    <citation type="submission" date="2013-04" db="EMBL/GenBank/DDBJ databases">
        <title>The Genome Sequence of Fonticula alba ATCC 38817.</title>
        <authorList>
            <consortium name="The Broad Institute Genomics Platform"/>
            <person name="Russ C."/>
            <person name="Cuomo C."/>
            <person name="Burger G."/>
            <person name="Gray M.W."/>
            <person name="Holland P.W.H."/>
            <person name="King N."/>
            <person name="Lang F.B.F."/>
            <person name="Roger A.J."/>
            <person name="Ruiz-Trillo I."/>
            <person name="Brown M."/>
            <person name="Walker B."/>
            <person name="Young S."/>
            <person name="Zeng Q."/>
            <person name="Gargeya S."/>
            <person name="Fitzgerald M."/>
            <person name="Haas B."/>
            <person name="Abouelleil A."/>
            <person name="Allen A.W."/>
            <person name="Alvarado L."/>
            <person name="Arachchi H.M."/>
            <person name="Berlin A.M."/>
            <person name="Chapman S.B."/>
            <person name="Gainer-Dewar J."/>
            <person name="Goldberg J."/>
            <person name="Griggs A."/>
            <person name="Gujja S."/>
            <person name="Hansen M."/>
            <person name="Howarth C."/>
            <person name="Imamovic A."/>
            <person name="Ireland A."/>
            <person name="Larimer J."/>
            <person name="McCowan C."/>
            <person name="Murphy C."/>
            <person name="Pearson M."/>
            <person name="Poon T.W."/>
            <person name="Priest M."/>
            <person name="Roberts A."/>
            <person name="Saif S."/>
            <person name="Shea T."/>
            <person name="Sisk P."/>
            <person name="Sykes S."/>
            <person name="Wortman J."/>
            <person name="Nusbaum C."/>
            <person name="Birren B."/>
        </authorList>
    </citation>
    <scope>NUCLEOTIDE SEQUENCE [LARGE SCALE GENOMIC DNA]</scope>
    <source>
        <strain evidence="6">ATCC 38817</strain>
    </source>
</reference>
<feature type="transmembrane region" description="Helical" evidence="5">
    <location>
        <begin position="2165"/>
        <end position="2183"/>
    </location>
</feature>
<dbReference type="PANTHER" id="PTHR12827">
    <property type="entry name" value="MEIOTIC CHECKPOINT REGULATOR TSG24 FAMILY MEMBER"/>
    <property type="match status" value="1"/>
</dbReference>
<keyword evidence="2" id="KW-0498">Mitosis</keyword>
<dbReference type="GO" id="GO:0070979">
    <property type="term" value="P:protein K11-linked ubiquitination"/>
    <property type="evidence" value="ECO:0007669"/>
    <property type="project" value="TreeGrafter"/>
</dbReference>
<feature type="compositionally biased region" description="Low complexity" evidence="4">
    <location>
        <begin position="2575"/>
        <end position="2593"/>
    </location>
</feature>
<feature type="compositionally biased region" description="Low complexity" evidence="4">
    <location>
        <begin position="715"/>
        <end position="741"/>
    </location>
</feature>
<dbReference type="STRING" id="691883.A0A058Z8Y3"/>
<keyword evidence="5" id="KW-0472">Membrane</keyword>
<sequence>MPSPLPPLCLRHPPSSLSPHLPGECVSYQCPDGGYGEVYISQDRLSLSIFERGVLLRQHTVPPASGRILACFWGALSWGPASATGGPRHPASPAPSASPVDPGPGLWIVCQHSVHAYVPGREEFLRSALDFRVSRAWILRQRATPALDQGDVLLLERHLPGSTACLQAGSAPGEVPGGPCGHLACRAPTDGALYFSLDHPLARPVPVDLPQGSRLWRILHVHDSGLSQPPGAGYCPVVVGVGLGPRRRGVADADFQLGLWTWSARVDGAAAATAAAAAAAAAAGIAGHPDLSQLDMLEASIQDLFVDVAGPGSPGAGAGADARAGSPGWRPGRPVALRSPVRSPGRAAGRLSPGPGLLPLQSPRSPVGGSPLARHPAGTVPAPPRAALLRSPLHQSPREGGGAPSPPLGPGHPAGHSPSGAFGHPAPASEASSLGSDFWSFVPGPHQPTVSLQLVRFLPPLSRADTGLLPRALLGALEPGSCLSTAAGPATALRCDVAHDSLGWPVVFIHLPETRALLCTYLVPPRESAPVRLDSHLPSAWRVRQRAQLDGVLDFLCIGHTGLRPAVGAPPLVPPVSGLSLDDDPEEEDPEEPPTGARAPGHSPPGGDPATGRSSPVGAAAATAAAGAPSGSARDPLPQTGPGAGAAATSATPPAGVTTARAIPPPALLRDLLVLLDSGSGAASLYVSLCLSETLLPVRLPAAPADSPLAGAYSTPGPAAEATDAATPPTSPTSPASAGPASAGLLRKSLFRADARFWPRLSVGGRVVLRPAAGADLCEIHLPEAIRPREPALAAALDLAKAVLPARAWFHAVALMSQFEQGAHREALAAGTGGAWRALLLSLWAACHPDPGPGFHLRTRPTPCFQARARAVSPETFLTGGLSPSHPAEGAFGARVHALVLPSSGAFDSRPVEAGIALGRLLQALGLLYEELRLDPLGARAAGALADQVLGPMCFALRLKRWLARYGLSGWLDRRLSDPALPLLCLLPPWWSVAAGDPAAPRLGHLHPPDLMQTVVRSLARGCEGALERGIPPAGWDRSLTADLLHAGHLPRVRFVLALFRPLAGWTAKLAAIGPNVSSAPGAGASPGDDPRGRLLGVVARLDPDGALLDSLPAGLRLLPLLALAQVGRALGGPAGPTPPPGEGAPLSPAYWPAQVHLLAGRRDLAHMSPAGVWRLRPDTGGPCHPEPGRAASDHEAADMAPGTTITPTMAGTPAGRALRQVQRILRSEGGIRLPALIFEALKLAASPVVDTALPYPPEELMEYARDLVDQLVFRAWALPLGRAALGFRSVRAGGCARTAPGPGSTLAAGAHPLVASALAARLVDPYADPDQVPFALPTLVFTLVACPRAAGNSRAPPAAQAWLAAAAAAGRGIPGGLDPGEDDADSDNEDDSPFLPHAVVRSIAAPGPDAGHPSAAVAPGRAARASRRARMDALLEASARPDVTSVPAPRRGPAVAAAATAAAAAIANITAGSRTLLPLSATTALSPWCSFHNACAASLGLVTRVAPSNAWIMANLPADPYARGGYLFGLGLRGMLQSFQRTPVHHLLSHAHSGTISGLLLGLAASPLAAGQMALPPRFVLDMLYLHVPALLPASLAAATEGTAGRGSLSAAAAAADLLVAPTVQSAAIVGIGLSFCRWRGEGFLPESLYHRRSYHLDQAGPAARRAAGGASQPHSPAAGSPPPGMAAAWPDDCVTANATTPAEMEAAAAAAAADPRLALMTEVPLLTEALLSELAAAPAYGEQLAALSGGSAASLADGAGGGAPTQEQLAADPTVADLRWPHAADLYATSCAVALGLVHLGRGTHAGLDITLGSALSPDLVRLHRAQSRAHDRAPASGPPEDGAPRTGAPGAGARMAAAAAAAAAAFPSPGSAPLSEHDGDTFHSAWSLAPHVTAPAAALALGLIHLDTGDPTVAGVLGFRPHAGAPDGEVREVPGPASGAAARHARLRARLADFLGSERSHGELTARLLCREMTRLRLVGQAPGPGAGISPGPSPGEAAMLAAMRAAGVPTAGPAPGPAAGIARYVLDFVPDWLLVGVPAGDLTAWDACTAEALAGPATDPARLSLRDIDTSPFYFGTLAAAALALGLRFAGAGFGDFGAGDDTPATGADGPLRPADSPQLHQLDATLSALWAHAWKVSTRPMNKPTDRWYRTAAEAYCANVLLAAGLVFAGTGASKWVARARLMRSRVRYPEPLIGWATFSLGSPHDDVYAYQCAVHLALGFLFLGGSAFSFASSPFAKAMLLLAVYPRWPMHSSSDAYSPHPQWLRHLWAMAAESRLLSARRVPDDPAVDPLVHGAAVDQADPAGLGAPRRVRIEVTVNDCAHRLAERPLPAALRPSPSLELSDAMAQMPSPSNSDLSPAEDTGILDIDGGEAAGAGAGAAGPIGRCPTCRPPTSGNGAPAATAACARRYQLTTPCLLPDASVIQRLAVVDPDYLPVTLEPRRFRHHARLLRHVHTIFVQARAPAPGLATSPALAPGIGPCAPGLEAVPLGMALPLTLGLAPTLERAPLAGQPRLLGALVDLLHDLARAAGVLHGESRAGRPLSTRDPIPLQLLRETARRVGHSPLLHPRAPAARRAPAPGTWRAGRPLPRADTQQPEALTAGDLLALEEWYLQLTEQLGT</sequence>
<dbReference type="OrthoDB" id="26401at2759"/>
<feature type="transmembrane region" description="Helical" evidence="5">
    <location>
        <begin position="2213"/>
        <end position="2237"/>
    </location>
</feature>
<dbReference type="RefSeq" id="XP_009494904.1">
    <property type="nucleotide sequence ID" value="XM_009496629.1"/>
</dbReference>
<feature type="region of interest" description="Disordered" evidence="4">
    <location>
        <begin position="711"/>
        <end position="741"/>
    </location>
</feature>
<evidence type="ECO:0000256" key="4">
    <source>
        <dbReference type="SAM" id="MobiDB-lite"/>
    </source>
</evidence>
<dbReference type="Proteomes" id="UP000030693">
    <property type="component" value="Unassembled WGS sequence"/>
</dbReference>